<reference evidence="1" key="1">
    <citation type="submission" date="2018-11" db="EMBL/GenBank/DDBJ databases">
        <authorList>
            <consortium name="Genoscope - CEA"/>
            <person name="William W."/>
        </authorList>
    </citation>
    <scope>NUCLEOTIDE SEQUENCE</scope>
</reference>
<dbReference type="EMBL" id="LR031907">
    <property type="protein sequence ID" value="VDD65897.1"/>
    <property type="molecule type" value="Genomic_DNA"/>
</dbReference>
<protein>
    <submittedName>
        <fullName evidence="1">Uncharacterized protein</fullName>
    </submittedName>
</protein>
<dbReference type="AlphaFoldDB" id="A0A3P6G4Q2"/>
<proteinExistence type="predicted"/>
<organism evidence="1">
    <name type="scientific">Brassica oleracea</name>
    <name type="common">Wild cabbage</name>
    <dbReference type="NCBI Taxonomy" id="3712"/>
    <lineage>
        <taxon>Eukaryota</taxon>
        <taxon>Viridiplantae</taxon>
        <taxon>Streptophyta</taxon>
        <taxon>Embryophyta</taxon>
        <taxon>Tracheophyta</taxon>
        <taxon>Spermatophyta</taxon>
        <taxon>Magnoliopsida</taxon>
        <taxon>eudicotyledons</taxon>
        <taxon>Gunneridae</taxon>
        <taxon>Pentapetalae</taxon>
        <taxon>rosids</taxon>
        <taxon>malvids</taxon>
        <taxon>Brassicales</taxon>
        <taxon>Brassicaceae</taxon>
        <taxon>Brassiceae</taxon>
        <taxon>Brassica</taxon>
    </lineage>
</organism>
<name>A0A3P6G4Q2_BRAOL</name>
<gene>
    <name evidence="1" type="ORF">BOLSC47T61125H</name>
</gene>
<sequence>MDSFAPIEKTTISKDRFIYDMDKNFYGWGERSSYYNNVDLLVNSKDIRNFISDDTFLLGIVIKIVILYILI</sequence>
<accession>A0A3P6G4Q2</accession>
<evidence type="ECO:0000313" key="1">
    <source>
        <dbReference type="EMBL" id="VDD65897.1"/>
    </source>
</evidence>